<sequence length="97" mass="11169">MTMQEQSYGMPYSMHVHDIGSIEEASILKVNDRLKDGYVLLAIVQYGDEAGCSEPAYSMGRPRDTYCTGWDNAHKPTRKHWNHKDKKWFCPVEGCEQ</sequence>
<accession>A0A0F9ML38</accession>
<organism evidence="1">
    <name type="scientific">marine sediment metagenome</name>
    <dbReference type="NCBI Taxonomy" id="412755"/>
    <lineage>
        <taxon>unclassified sequences</taxon>
        <taxon>metagenomes</taxon>
        <taxon>ecological metagenomes</taxon>
    </lineage>
</organism>
<gene>
    <name evidence="1" type="ORF">LCGC14_1446230</name>
</gene>
<name>A0A0F9ML38_9ZZZZ</name>
<dbReference type="AlphaFoldDB" id="A0A0F9ML38"/>
<reference evidence="1" key="1">
    <citation type="journal article" date="2015" name="Nature">
        <title>Complex archaea that bridge the gap between prokaryotes and eukaryotes.</title>
        <authorList>
            <person name="Spang A."/>
            <person name="Saw J.H."/>
            <person name="Jorgensen S.L."/>
            <person name="Zaremba-Niedzwiedzka K."/>
            <person name="Martijn J."/>
            <person name="Lind A.E."/>
            <person name="van Eijk R."/>
            <person name="Schleper C."/>
            <person name="Guy L."/>
            <person name="Ettema T.J."/>
        </authorList>
    </citation>
    <scope>NUCLEOTIDE SEQUENCE</scope>
</reference>
<dbReference type="EMBL" id="LAZR01009912">
    <property type="protein sequence ID" value="KKM69902.1"/>
    <property type="molecule type" value="Genomic_DNA"/>
</dbReference>
<evidence type="ECO:0000313" key="1">
    <source>
        <dbReference type="EMBL" id="KKM69902.1"/>
    </source>
</evidence>
<proteinExistence type="predicted"/>
<comment type="caution">
    <text evidence="1">The sequence shown here is derived from an EMBL/GenBank/DDBJ whole genome shotgun (WGS) entry which is preliminary data.</text>
</comment>
<protein>
    <submittedName>
        <fullName evidence="1">Uncharacterized protein</fullName>
    </submittedName>
</protein>